<proteinExistence type="predicted"/>
<accession>A0A7X4HD87</accession>
<name>A0A7X4HD87_9BURK</name>
<comment type="caution">
    <text evidence="1">Lacks conserved residue(s) required for the propagation of feature annotation.</text>
</comment>
<evidence type="ECO:0000259" key="2">
    <source>
        <dbReference type="PROSITE" id="PS50110"/>
    </source>
</evidence>
<evidence type="ECO:0000313" key="4">
    <source>
        <dbReference type="Proteomes" id="UP000450676"/>
    </source>
</evidence>
<gene>
    <name evidence="3" type="ORF">GTP77_14015</name>
</gene>
<protein>
    <submittedName>
        <fullName evidence="3">Response regulator</fullName>
    </submittedName>
</protein>
<dbReference type="SUPFAM" id="SSF52172">
    <property type="entry name" value="CheY-like"/>
    <property type="match status" value="1"/>
</dbReference>
<dbReference type="InterPro" id="IPR001789">
    <property type="entry name" value="Sig_transdc_resp-reg_receiver"/>
</dbReference>
<keyword evidence="4" id="KW-1185">Reference proteome</keyword>
<organism evidence="3 4">
    <name type="scientific">Pseudoduganella aquatica</name>
    <dbReference type="NCBI Taxonomy" id="2660641"/>
    <lineage>
        <taxon>Bacteria</taxon>
        <taxon>Pseudomonadati</taxon>
        <taxon>Pseudomonadota</taxon>
        <taxon>Betaproteobacteria</taxon>
        <taxon>Burkholderiales</taxon>
        <taxon>Oxalobacteraceae</taxon>
        <taxon>Telluria group</taxon>
        <taxon>Pseudoduganella</taxon>
    </lineage>
</organism>
<dbReference type="GO" id="GO:0000160">
    <property type="term" value="P:phosphorelay signal transduction system"/>
    <property type="evidence" value="ECO:0007669"/>
    <property type="project" value="InterPro"/>
</dbReference>
<dbReference type="PROSITE" id="PS50110">
    <property type="entry name" value="RESPONSE_REGULATORY"/>
    <property type="match status" value="1"/>
</dbReference>
<dbReference type="SMART" id="SM00448">
    <property type="entry name" value="REC"/>
    <property type="match status" value="1"/>
</dbReference>
<dbReference type="InterPro" id="IPR011006">
    <property type="entry name" value="CheY-like_superfamily"/>
</dbReference>
<dbReference type="Gene3D" id="3.40.50.2300">
    <property type="match status" value="1"/>
</dbReference>
<dbReference type="EMBL" id="WWCU01000014">
    <property type="protein sequence ID" value="MYN08452.1"/>
    <property type="molecule type" value="Genomic_DNA"/>
</dbReference>
<reference evidence="3 4" key="1">
    <citation type="submission" date="2019-12" db="EMBL/GenBank/DDBJ databases">
        <title>Novel species isolated from a subtropical stream in China.</title>
        <authorList>
            <person name="Lu H."/>
        </authorList>
    </citation>
    <scope>NUCLEOTIDE SEQUENCE [LARGE SCALE GENOMIC DNA]</scope>
    <source>
        <strain evidence="3 4">FT127W</strain>
    </source>
</reference>
<feature type="domain" description="Response regulatory" evidence="2">
    <location>
        <begin position="167"/>
        <end position="290"/>
    </location>
</feature>
<dbReference type="Proteomes" id="UP000450676">
    <property type="component" value="Unassembled WGS sequence"/>
</dbReference>
<evidence type="ECO:0000256" key="1">
    <source>
        <dbReference type="PROSITE-ProRule" id="PRU00169"/>
    </source>
</evidence>
<evidence type="ECO:0000313" key="3">
    <source>
        <dbReference type="EMBL" id="MYN08452.1"/>
    </source>
</evidence>
<dbReference type="RefSeq" id="WP_161072778.1">
    <property type="nucleotide sequence ID" value="NZ_CP086370.1"/>
</dbReference>
<dbReference type="AlphaFoldDB" id="A0A7X4HD87"/>
<sequence>MSADKFPFAVRLIGFAEAQEEALAAALKRAPHHGPAYFFLPGDSLQEPDLLIANGAELKSLAVLAALNPGDVRPALLLGAPQAGPEQGAGLLTALPYPSLPMPCDDDSLHAELARLVERRAEALARLAGAGLPPLAERRARERLDFDLTDPSEYAAMRTTGQDRRGAVLVVDRNARFSQHVAKLLKPWAIPALWASDEPSALAACADAPQMLAPVAVVLINTSLAEIDPYLLCAALREQAGADVRAPDVVLLVSRDYAYDSARARAAGAAGLLNKPVSDPTLRAAIKRLMRIA</sequence>
<comment type="caution">
    <text evidence="3">The sequence shown here is derived from an EMBL/GenBank/DDBJ whole genome shotgun (WGS) entry which is preliminary data.</text>
</comment>